<dbReference type="SMART" id="SM00355">
    <property type="entry name" value="ZnF_C2H2"/>
    <property type="match status" value="5"/>
</dbReference>
<protein>
    <submittedName>
        <fullName evidence="18">Putative zinc finger protein 53</fullName>
    </submittedName>
</protein>
<organism evidence="18">
    <name type="scientific">Corethrella appendiculata</name>
    <dbReference type="NCBI Taxonomy" id="1370023"/>
    <lineage>
        <taxon>Eukaryota</taxon>
        <taxon>Metazoa</taxon>
        <taxon>Ecdysozoa</taxon>
        <taxon>Arthropoda</taxon>
        <taxon>Hexapoda</taxon>
        <taxon>Insecta</taxon>
        <taxon>Pterygota</taxon>
        <taxon>Neoptera</taxon>
        <taxon>Endopterygota</taxon>
        <taxon>Diptera</taxon>
        <taxon>Nematocera</taxon>
        <taxon>Culicoidea</taxon>
        <taxon>Chaoboridae</taxon>
        <taxon>Corethrella</taxon>
    </lineage>
</organism>
<accession>U5EE93</accession>
<proteinExistence type="evidence at transcript level"/>
<keyword evidence="6 13" id="KW-0863">Zinc-finger</keyword>
<evidence type="ECO:0000256" key="5">
    <source>
        <dbReference type="ARBA" id="ARBA00022737"/>
    </source>
</evidence>
<feature type="domain" description="C2H2-type" evidence="16">
    <location>
        <begin position="353"/>
        <end position="380"/>
    </location>
</feature>
<feature type="domain" description="C2H2-type" evidence="16">
    <location>
        <begin position="234"/>
        <end position="261"/>
    </location>
</feature>
<dbReference type="PANTHER" id="PTHR24388">
    <property type="entry name" value="ZINC FINGER PROTEIN"/>
    <property type="match status" value="1"/>
</dbReference>
<dbReference type="Gene3D" id="3.30.160.60">
    <property type="entry name" value="Classic Zinc Finger"/>
    <property type="match status" value="4"/>
</dbReference>
<sequence>CRLCLKRSSIMIPLFEKDLYTKTLAGMLKQICKTLKLRQTDKLSNDICQTCKTNLLIFYDFHEMCLRNEEMLENIIETEAKIKEELNESKTDDDDGDSGGIRENQKRSDRRNTKNEREEDDMYTFVDINNYLNIGAQAATYKLKTSTNNESDFGAIKNNPLNSFSDEEYLEENDAEAADEDADNESLISAYNEEEDIEMASDSLQKSTKHKTKERKHQERQTEEGEQQKLLIKLKCPYCDEKIINRSQYKKHLKTHKKNKRDNLDASEEPKPPKKRKEKKEKNKSEIPNPNSPERPFACQLCESKFTTASSLKRHEMVHTGARPYKCTQCGRGFTASSHVKRHMLIHTGEKPHKCKYCDKSYRQSNDLVSHMRRHVGEKTYQCEYCTESFRLQSELKHHLKDHPNL</sequence>
<evidence type="ECO:0000259" key="17">
    <source>
        <dbReference type="PROSITE" id="PS51915"/>
    </source>
</evidence>
<evidence type="ECO:0000259" key="16">
    <source>
        <dbReference type="PROSITE" id="PS50157"/>
    </source>
</evidence>
<dbReference type="SUPFAM" id="SSF57667">
    <property type="entry name" value="beta-beta-alpha zinc fingers"/>
    <property type="match status" value="2"/>
</dbReference>
<evidence type="ECO:0000256" key="1">
    <source>
        <dbReference type="ARBA" id="ARBA00003767"/>
    </source>
</evidence>
<evidence type="ECO:0000256" key="14">
    <source>
        <dbReference type="PROSITE-ProRule" id="PRU01263"/>
    </source>
</evidence>
<dbReference type="GO" id="GO:0000978">
    <property type="term" value="F:RNA polymerase II cis-regulatory region sequence-specific DNA binding"/>
    <property type="evidence" value="ECO:0007669"/>
    <property type="project" value="TreeGrafter"/>
</dbReference>
<dbReference type="SUPFAM" id="SSF57716">
    <property type="entry name" value="Glucocorticoid receptor-like (DNA-binding domain)"/>
    <property type="match status" value="1"/>
</dbReference>
<dbReference type="GO" id="GO:0000981">
    <property type="term" value="F:DNA-binding transcription factor activity, RNA polymerase II-specific"/>
    <property type="evidence" value="ECO:0007669"/>
    <property type="project" value="TreeGrafter"/>
</dbReference>
<reference evidence="18" key="1">
    <citation type="journal article" date="2014" name="Insect Biochem. Mol. Biol.">
        <title>An insight into the sialome of the frog biting fly, Corethrella appendiculata.</title>
        <authorList>
            <person name="Ribeiro J.M.C."/>
            <person name="Chagas A.C."/>
            <person name="Pham V.M."/>
            <person name="Lounibos L.P."/>
            <person name="Calvo E."/>
        </authorList>
    </citation>
    <scope>NUCLEOTIDE SEQUENCE</scope>
    <source>
        <tissue evidence="18">Salivary glands</tissue>
    </source>
</reference>
<dbReference type="PROSITE" id="PS51915">
    <property type="entry name" value="ZAD"/>
    <property type="match status" value="1"/>
</dbReference>
<dbReference type="InterPro" id="IPR050527">
    <property type="entry name" value="Snail/Krueppel_Znf"/>
</dbReference>
<evidence type="ECO:0000256" key="2">
    <source>
        <dbReference type="ARBA" id="ARBA00004123"/>
    </source>
</evidence>
<feature type="compositionally biased region" description="Basic and acidic residues" evidence="15">
    <location>
        <begin position="216"/>
        <end position="226"/>
    </location>
</feature>
<evidence type="ECO:0000256" key="9">
    <source>
        <dbReference type="ARBA" id="ARBA00023125"/>
    </source>
</evidence>
<keyword evidence="10" id="KW-0804">Transcription</keyword>
<feature type="non-terminal residue" evidence="18">
    <location>
        <position position="1"/>
    </location>
</feature>
<evidence type="ECO:0000256" key="12">
    <source>
        <dbReference type="ARBA" id="ARBA00037948"/>
    </source>
</evidence>
<evidence type="ECO:0000256" key="13">
    <source>
        <dbReference type="PROSITE-ProRule" id="PRU00042"/>
    </source>
</evidence>
<dbReference type="PANTHER" id="PTHR24388:SF104">
    <property type="entry name" value="AT-RICH BINDING PROTEIN-RELATED"/>
    <property type="match status" value="1"/>
</dbReference>
<comment type="similarity">
    <text evidence="3">Belongs to the krueppel C2H2-type zinc-finger protein family.</text>
</comment>
<dbReference type="PROSITE" id="PS00028">
    <property type="entry name" value="ZINC_FINGER_C2H2_1"/>
    <property type="match status" value="5"/>
</dbReference>
<feature type="compositionally biased region" description="Basic residues" evidence="15">
    <location>
        <begin position="250"/>
        <end position="260"/>
    </location>
</feature>
<evidence type="ECO:0000256" key="11">
    <source>
        <dbReference type="ARBA" id="ARBA00023242"/>
    </source>
</evidence>
<dbReference type="PROSITE" id="PS50157">
    <property type="entry name" value="ZINC_FINGER_C2H2_2"/>
    <property type="match status" value="5"/>
</dbReference>
<feature type="domain" description="C2H2-type" evidence="16">
    <location>
        <begin position="381"/>
        <end position="406"/>
    </location>
</feature>
<evidence type="ECO:0000256" key="7">
    <source>
        <dbReference type="ARBA" id="ARBA00022833"/>
    </source>
</evidence>
<comment type="subcellular location">
    <subcellularLocation>
        <location evidence="2">Nucleus</location>
    </subcellularLocation>
</comment>
<dbReference type="FunFam" id="3.30.160.60:FF:000624">
    <property type="entry name" value="zinc finger protein 697"/>
    <property type="match status" value="1"/>
</dbReference>
<feature type="compositionally biased region" description="Basic and acidic residues" evidence="15">
    <location>
        <begin position="261"/>
        <end position="272"/>
    </location>
</feature>
<feature type="binding site" evidence="14">
    <location>
        <position position="1"/>
    </location>
    <ligand>
        <name>Zn(2+)</name>
        <dbReference type="ChEBI" id="CHEBI:29105"/>
    </ligand>
</feature>
<feature type="domain" description="C2H2-type" evidence="16">
    <location>
        <begin position="325"/>
        <end position="352"/>
    </location>
</feature>
<evidence type="ECO:0000256" key="6">
    <source>
        <dbReference type="ARBA" id="ARBA00022771"/>
    </source>
</evidence>
<keyword evidence="8" id="KW-0805">Transcription regulation</keyword>
<name>U5EE93_9DIPT</name>
<dbReference type="InterPro" id="IPR013087">
    <property type="entry name" value="Znf_C2H2_type"/>
</dbReference>
<dbReference type="Pfam" id="PF00096">
    <property type="entry name" value="zf-C2H2"/>
    <property type="match status" value="5"/>
</dbReference>
<dbReference type="Gene3D" id="3.40.1800.20">
    <property type="match status" value="1"/>
</dbReference>
<dbReference type="EMBL" id="GANO01004399">
    <property type="protein sequence ID" value="JAB55472.1"/>
    <property type="molecule type" value="mRNA"/>
</dbReference>
<comment type="similarity">
    <text evidence="12">Belongs to the snail C2H2-type zinc-finger protein family.</text>
</comment>
<feature type="binding site" evidence="14">
    <location>
        <position position="51"/>
    </location>
    <ligand>
        <name>Zn(2+)</name>
        <dbReference type="ChEBI" id="CHEBI:29105"/>
    </ligand>
</feature>
<keyword evidence="11" id="KW-0539">Nucleus</keyword>
<dbReference type="Pfam" id="PF07776">
    <property type="entry name" value="zf-AD"/>
    <property type="match status" value="1"/>
</dbReference>
<feature type="binding site" evidence="14">
    <location>
        <position position="48"/>
    </location>
    <ligand>
        <name>Zn(2+)</name>
        <dbReference type="ChEBI" id="CHEBI:29105"/>
    </ligand>
</feature>
<evidence type="ECO:0000313" key="18">
    <source>
        <dbReference type="EMBL" id="JAB55472.1"/>
    </source>
</evidence>
<feature type="compositionally biased region" description="Basic and acidic residues" evidence="15">
    <location>
        <begin position="103"/>
        <end position="117"/>
    </location>
</feature>
<evidence type="ECO:0000256" key="4">
    <source>
        <dbReference type="ARBA" id="ARBA00022723"/>
    </source>
</evidence>
<feature type="region of interest" description="Disordered" evidence="15">
    <location>
        <begin position="250"/>
        <end position="296"/>
    </location>
</feature>
<dbReference type="GO" id="GO:0008270">
    <property type="term" value="F:zinc ion binding"/>
    <property type="evidence" value="ECO:0007669"/>
    <property type="project" value="UniProtKB-UniRule"/>
</dbReference>
<dbReference type="FunFam" id="3.30.160.60:FF:000325">
    <property type="entry name" value="ZFP90 zinc finger protein"/>
    <property type="match status" value="1"/>
</dbReference>
<dbReference type="GO" id="GO:0005634">
    <property type="term" value="C:nucleus"/>
    <property type="evidence" value="ECO:0007669"/>
    <property type="project" value="UniProtKB-SubCell"/>
</dbReference>
<dbReference type="AlphaFoldDB" id="U5EE93"/>
<comment type="function">
    <text evidence="1">May be involved in transcriptional regulation.</text>
</comment>
<keyword evidence="7 14" id="KW-0862">Zinc</keyword>
<keyword evidence="5" id="KW-0677">Repeat</keyword>
<feature type="domain" description="ZAD" evidence="17">
    <location>
        <begin position="1"/>
        <end position="75"/>
    </location>
</feature>
<dbReference type="SMART" id="SM00868">
    <property type="entry name" value="zf-AD"/>
    <property type="match status" value="1"/>
</dbReference>
<feature type="domain" description="C2H2-type" evidence="16">
    <location>
        <begin position="297"/>
        <end position="324"/>
    </location>
</feature>
<feature type="region of interest" description="Disordered" evidence="15">
    <location>
        <begin position="86"/>
        <end position="118"/>
    </location>
</feature>
<evidence type="ECO:0000256" key="15">
    <source>
        <dbReference type="SAM" id="MobiDB-lite"/>
    </source>
</evidence>
<evidence type="ECO:0000256" key="8">
    <source>
        <dbReference type="ARBA" id="ARBA00023015"/>
    </source>
</evidence>
<keyword evidence="9" id="KW-0238">DNA-binding</keyword>
<evidence type="ECO:0000256" key="10">
    <source>
        <dbReference type="ARBA" id="ARBA00023163"/>
    </source>
</evidence>
<feature type="region of interest" description="Disordered" evidence="15">
    <location>
        <begin position="197"/>
        <end position="226"/>
    </location>
</feature>
<dbReference type="InterPro" id="IPR036236">
    <property type="entry name" value="Znf_C2H2_sf"/>
</dbReference>
<feature type="binding site" evidence="14">
    <location>
        <position position="4"/>
    </location>
    <ligand>
        <name>Zn(2+)</name>
        <dbReference type="ChEBI" id="CHEBI:29105"/>
    </ligand>
</feature>
<dbReference type="FunFam" id="3.30.160.60:FF:001134">
    <property type="entry name" value="Zinc finger protein 70"/>
    <property type="match status" value="1"/>
</dbReference>
<dbReference type="InterPro" id="IPR012934">
    <property type="entry name" value="Znf_AD"/>
</dbReference>
<keyword evidence="4 14" id="KW-0479">Metal-binding</keyword>
<evidence type="ECO:0000256" key="3">
    <source>
        <dbReference type="ARBA" id="ARBA00006991"/>
    </source>
</evidence>